<dbReference type="STRING" id="35525.A0A164PMK4"/>
<dbReference type="OrthoDB" id="125004at2759"/>
<organism evidence="2 3">
    <name type="scientific">Daphnia magna</name>
    <dbReference type="NCBI Taxonomy" id="35525"/>
    <lineage>
        <taxon>Eukaryota</taxon>
        <taxon>Metazoa</taxon>
        <taxon>Ecdysozoa</taxon>
        <taxon>Arthropoda</taxon>
        <taxon>Crustacea</taxon>
        <taxon>Branchiopoda</taxon>
        <taxon>Diplostraca</taxon>
        <taxon>Cladocera</taxon>
        <taxon>Anomopoda</taxon>
        <taxon>Daphniidae</taxon>
        <taxon>Daphnia</taxon>
    </lineage>
</organism>
<accession>A0A164PMK4</accession>
<feature type="compositionally biased region" description="Gly residues" evidence="1">
    <location>
        <begin position="18"/>
        <end position="33"/>
    </location>
</feature>
<dbReference type="AlphaFoldDB" id="A0A164PMK4"/>
<evidence type="ECO:0000313" key="3">
    <source>
        <dbReference type="Proteomes" id="UP000076858"/>
    </source>
</evidence>
<protein>
    <submittedName>
        <fullName evidence="2">Putative Insulin gene enhancer protein ISL-1</fullName>
    </submittedName>
</protein>
<reference evidence="2 3" key="1">
    <citation type="submission" date="2016-03" db="EMBL/GenBank/DDBJ databases">
        <title>EvidentialGene: Evidence-directed Construction of Genes on Genomes.</title>
        <authorList>
            <person name="Gilbert D.G."/>
            <person name="Choi J.-H."/>
            <person name="Mockaitis K."/>
            <person name="Colbourne J."/>
            <person name="Pfrender M."/>
        </authorList>
    </citation>
    <scope>NUCLEOTIDE SEQUENCE [LARGE SCALE GENOMIC DNA]</scope>
    <source>
        <strain evidence="2 3">Xinb3</strain>
        <tissue evidence="2">Complete organism</tissue>
    </source>
</reference>
<name>A0A164PMK4_9CRUS</name>
<sequence length="134" mass="14432">MQGIPLIASSPVRHGESSPGGGGGVGGVGGGGNGGGGINPVEVHAFAPPWKALAEFALHNDLERIDPSAPHFQQLINQRKCGSPFLKVVIIHLWRKTLKVSLFFLHAARRNLQQLNFVSTRDSDYTHFLLLGFQ</sequence>
<feature type="region of interest" description="Disordered" evidence="1">
    <location>
        <begin position="1"/>
        <end position="33"/>
    </location>
</feature>
<evidence type="ECO:0000256" key="1">
    <source>
        <dbReference type="SAM" id="MobiDB-lite"/>
    </source>
</evidence>
<gene>
    <name evidence="2" type="ORF">APZ42_029523</name>
</gene>
<evidence type="ECO:0000313" key="2">
    <source>
        <dbReference type="EMBL" id="KZS06973.1"/>
    </source>
</evidence>
<dbReference type="EMBL" id="LRGB01002580">
    <property type="protein sequence ID" value="KZS06973.1"/>
    <property type="molecule type" value="Genomic_DNA"/>
</dbReference>
<comment type="caution">
    <text evidence="2">The sequence shown here is derived from an EMBL/GenBank/DDBJ whole genome shotgun (WGS) entry which is preliminary data.</text>
</comment>
<dbReference type="Proteomes" id="UP000076858">
    <property type="component" value="Unassembled WGS sequence"/>
</dbReference>
<keyword evidence="3" id="KW-1185">Reference proteome</keyword>
<proteinExistence type="predicted"/>